<dbReference type="InterPro" id="IPR015881">
    <property type="entry name" value="ARHD_Rieske_2Fe_2S"/>
</dbReference>
<keyword evidence="3" id="KW-0058">Aromatic hydrocarbons catabolism</keyword>
<dbReference type="RefSeq" id="WP_126363385.1">
    <property type="nucleotide sequence ID" value="NZ_LR134318.1"/>
</dbReference>
<evidence type="ECO:0000313" key="9">
    <source>
        <dbReference type="Proteomes" id="UP000281909"/>
    </source>
</evidence>
<dbReference type="PANTHER" id="PTHR21266:SF60">
    <property type="entry name" value="3-KETOSTEROID-9-ALPHA-MONOOXYGENASE, OXYGENASE COMPONENT"/>
    <property type="match status" value="1"/>
</dbReference>
<dbReference type="SUPFAM" id="SSF55961">
    <property type="entry name" value="Bet v1-like"/>
    <property type="match status" value="1"/>
</dbReference>
<dbReference type="Gene3D" id="3.90.380.10">
    <property type="entry name" value="Naphthalene 1,2-dioxygenase Alpha Subunit, Chain A, domain 1"/>
    <property type="match status" value="1"/>
</dbReference>
<dbReference type="CDD" id="cd08878">
    <property type="entry name" value="RHO_alpha_C_DMO-like"/>
    <property type="match status" value="1"/>
</dbReference>
<evidence type="ECO:0000256" key="5">
    <source>
        <dbReference type="ARBA" id="ARBA00023004"/>
    </source>
</evidence>
<dbReference type="GO" id="GO:0008168">
    <property type="term" value="F:methyltransferase activity"/>
    <property type="evidence" value="ECO:0007669"/>
    <property type="project" value="UniProtKB-KW"/>
</dbReference>
<keyword evidence="2" id="KW-0479">Metal-binding</keyword>
<protein>
    <submittedName>
        <fullName evidence="8">Vanillate O-demethylase oxygenase subunit</fullName>
        <ecNumber evidence="8">1.14.13.82</ecNumber>
        <ecNumber evidence="8">1.17.1.-</ecNumber>
    </submittedName>
</protein>
<evidence type="ECO:0000313" key="8">
    <source>
        <dbReference type="EMBL" id="VEF11135.1"/>
    </source>
</evidence>
<dbReference type="GO" id="GO:0005506">
    <property type="term" value="F:iron ion binding"/>
    <property type="evidence" value="ECO:0007669"/>
    <property type="project" value="InterPro"/>
</dbReference>
<evidence type="ECO:0000256" key="6">
    <source>
        <dbReference type="ARBA" id="ARBA00023014"/>
    </source>
</evidence>
<dbReference type="GO" id="GO:0018489">
    <property type="term" value="F:vanillate monooxygenase activity"/>
    <property type="evidence" value="ECO:0007669"/>
    <property type="project" value="UniProtKB-EC"/>
</dbReference>
<dbReference type="Pfam" id="PF00355">
    <property type="entry name" value="Rieske"/>
    <property type="match status" value="1"/>
</dbReference>
<dbReference type="PROSITE" id="PS00570">
    <property type="entry name" value="RING_HYDROXYL_ALPHA"/>
    <property type="match status" value="1"/>
</dbReference>
<dbReference type="Pfam" id="PF19112">
    <property type="entry name" value="VanA_C"/>
    <property type="match status" value="1"/>
</dbReference>
<accession>A0A3S4QNB3</accession>
<evidence type="ECO:0000259" key="7">
    <source>
        <dbReference type="PROSITE" id="PS51296"/>
    </source>
</evidence>
<keyword evidence="6" id="KW-0411">Iron-sulfur</keyword>
<dbReference type="InterPro" id="IPR036922">
    <property type="entry name" value="Rieske_2Fe-2S_sf"/>
</dbReference>
<keyword evidence="1" id="KW-0001">2Fe-2S</keyword>
<keyword evidence="5" id="KW-0408">Iron</keyword>
<dbReference type="InterPro" id="IPR044043">
    <property type="entry name" value="VanA_C_cat"/>
</dbReference>
<evidence type="ECO:0000256" key="3">
    <source>
        <dbReference type="ARBA" id="ARBA00022797"/>
    </source>
</evidence>
<dbReference type="EC" id="1.14.13.82" evidence="8"/>
<dbReference type="Proteomes" id="UP000281909">
    <property type="component" value="Chromosome"/>
</dbReference>
<evidence type="ECO:0000256" key="2">
    <source>
        <dbReference type="ARBA" id="ARBA00022723"/>
    </source>
</evidence>
<dbReference type="InterPro" id="IPR017941">
    <property type="entry name" value="Rieske_2Fe-2S"/>
</dbReference>
<dbReference type="SUPFAM" id="SSF50022">
    <property type="entry name" value="ISP domain"/>
    <property type="match status" value="1"/>
</dbReference>
<dbReference type="PROSITE" id="PS51296">
    <property type="entry name" value="RIESKE"/>
    <property type="match status" value="1"/>
</dbReference>
<name>A0A3S4QNB3_PSEFL</name>
<proteinExistence type="predicted"/>
<feature type="domain" description="Rieske" evidence="7">
    <location>
        <begin position="25"/>
        <end position="126"/>
    </location>
</feature>
<dbReference type="PANTHER" id="PTHR21266">
    <property type="entry name" value="IRON-SULFUR DOMAIN CONTAINING PROTEIN"/>
    <property type="match status" value="1"/>
</dbReference>
<reference evidence="8 9" key="1">
    <citation type="submission" date="2018-12" db="EMBL/GenBank/DDBJ databases">
        <authorList>
            <consortium name="Pathogen Informatics"/>
        </authorList>
    </citation>
    <scope>NUCLEOTIDE SEQUENCE [LARGE SCALE GENOMIC DNA]</scope>
    <source>
        <strain evidence="8 9">NCTC9428</strain>
    </source>
</reference>
<gene>
    <name evidence="8" type="primary">vanA</name>
    <name evidence="8" type="ORF">NCTC9428_02750</name>
</gene>
<keyword evidence="4 8" id="KW-0560">Oxidoreductase</keyword>
<dbReference type="EMBL" id="LR134318">
    <property type="protein sequence ID" value="VEF11135.1"/>
    <property type="molecule type" value="Genomic_DNA"/>
</dbReference>
<dbReference type="GO" id="GO:0032259">
    <property type="term" value="P:methylation"/>
    <property type="evidence" value="ECO:0007669"/>
    <property type="project" value="UniProtKB-KW"/>
</dbReference>
<dbReference type="InterPro" id="IPR050584">
    <property type="entry name" value="Cholesterol_7-desaturase"/>
</dbReference>
<dbReference type="GO" id="GO:0051537">
    <property type="term" value="F:2 iron, 2 sulfur cluster binding"/>
    <property type="evidence" value="ECO:0007669"/>
    <property type="project" value="UniProtKB-KW"/>
</dbReference>
<keyword evidence="8" id="KW-0808">Transferase</keyword>
<evidence type="ECO:0000256" key="4">
    <source>
        <dbReference type="ARBA" id="ARBA00023002"/>
    </source>
</evidence>
<dbReference type="OrthoDB" id="9769355at2"/>
<sequence>MPTTALPLAHNIAPGAAPVFPLDQWYVAALSRELQKQPIGRTLLNKPVVLFRTADNQVAALEDRCCHRALPLSSGTVEAGGLRCGYHGLLFDDGGQCIEIPGQDKIPSKARVPAYPVCEQDQIIWIWFGSAQHPQPTCAPPAYDVHSSGKYLFDGDVYHYDAPYQLIHDNLMDLSHLGYVHLHTIGGNASIHMNAQMRVEGDDSMVRVVRHMPDSVPPPTYSAAYPFKGNIDRWQEIEFHVNHLRIWTGATDAGTDDLNNPERGGFHMRGFHGVTPETETTSHYFWTMATNAEHDPETVKANVVHQTRLTFDEDKVVIEAQYRNMCRFGTRPMIDIHVDAGANRARRIIERLRNSSFQERP</sequence>
<dbReference type="EC" id="1.17.1.-" evidence="8"/>
<evidence type="ECO:0000256" key="1">
    <source>
        <dbReference type="ARBA" id="ARBA00022714"/>
    </source>
</evidence>
<keyword evidence="8" id="KW-0489">Methyltransferase</keyword>
<dbReference type="AlphaFoldDB" id="A0A3S4QNB3"/>
<organism evidence="8 9">
    <name type="scientific">Pseudomonas fluorescens</name>
    <dbReference type="NCBI Taxonomy" id="294"/>
    <lineage>
        <taxon>Bacteria</taxon>
        <taxon>Pseudomonadati</taxon>
        <taxon>Pseudomonadota</taxon>
        <taxon>Gammaproteobacteria</taxon>
        <taxon>Pseudomonadales</taxon>
        <taxon>Pseudomonadaceae</taxon>
        <taxon>Pseudomonas</taxon>
    </lineage>
</organism>
<dbReference type="Gene3D" id="2.102.10.10">
    <property type="entry name" value="Rieske [2Fe-2S] iron-sulphur domain"/>
    <property type="match status" value="1"/>
</dbReference>